<gene>
    <name evidence="2" type="ORF">ILEXP_LOCUS25426</name>
</gene>
<dbReference type="AlphaFoldDB" id="A0ABC8SID1"/>
<keyword evidence="1" id="KW-1133">Transmembrane helix</keyword>
<evidence type="ECO:0000313" key="3">
    <source>
        <dbReference type="Proteomes" id="UP001642360"/>
    </source>
</evidence>
<keyword evidence="3" id="KW-1185">Reference proteome</keyword>
<feature type="transmembrane region" description="Helical" evidence="1">
    <location>
        <begin position="72"/>
        <end position="90"/>
    </location>
</feature>
<dbReference type="Proteomes" id="UP001642360">
    <property type="component" value="Unassembled WGS sequence"/>
</dbReference>
<reference evidence="2 3" key="1">
    <citation type="submission" date="2024-02" db="EMBL/GenBank/DDBJ databases">
        <authorList>
            <person name="Vignale AGUSTIN F."/>
            <person name="Sosa J E."/>
            <person name="Modenutti C."/>
        </authorList>
    </citation>
    <scope>NUCLEOTIDE SEQUENCE [LARGE SCALE GENOMIC DNA]</scope>
</reference>
<organism evidence="2 3">
    <name type="scientific">Ilex paraguariensis</name>
    <name type="common">yerba mate</name>
    <dbReference type="NCBI Taxonomy" id="185542"/>
    <lineage>
        <taxon>Eukaryota</taxon>
        <taxon>Viridiplantae</taxon>
        <taxon>Streptophyta</taxon>
        <taxon>Embryophyta</taxon>
        <taxon>Tracheophyta</taxon>
        <taxon>Spermatophyta</taxon>
        <taxon>Magnoliopsida</taxon>
        <taxon>eudicotyledons</taxon>
        <taxon>Gunneridae</taxon>
        <taxon>Pentapetalae</taxon>
        <taxon>asterids</taxon>
        <taxon>campanulids</taxon>
        <taxon>Aquifoliales</taxon>
        <taxon>Aquifoliaceae</taxon>
        <taxon>Ilex</taxon>
    </lineage>
</organism>
<protein>
    <submittedName>
        <fullName evidence="2">Uncharacterized protein</fullName>
    </submittedName>
</protein>
<evidence type="ECO:0000256" key="1">
    <source>
        <dbReference type="SAM" id="Phobius"/>
    </source>
</evidence>
<keyword evidence="1" id="KW-0472">Membrane</keyword>
<name>A0ABC8SID1_9AQUA</name>
<accession>A0ABC8SID1</accession>
<proteinExistence type="predicted"/>
<comment type="caution">
    <text evidence="2">The sequence shown here is derived from an EMBL/GenBank/DDBJ whole genome shotgun (WGS) entry which is preliminary data.</text>
</comment>
<sequence>MPFKNVSRLSMVSLGEDYCGLLLLELYRLSLHHSQLETNIMDFEFCQLLLVLSRLETLRLYLEYIFFIRKELPGLFPLFLPLWLVLRLFIYKANREVLL</sequence>
<dbReference type="EMBL" id="CAUOFW020002919">
    <property type="protein sequence ID" value="CAK9156875.1"/>
    <property type="molecule type" value="Genomic_DNA"/>
</dbReference>
<evidence type="ECO:0000313" key="2">
    <source>
        <dbReference type="EMBL" id="CAK9156875.1"/>
    </source>
</evidence>
<keyword evidence="1" id="KW-0812">Transmembrane</keyword>